<feature type="compositionally biased region" description="Basic and acidic residues" evidence="1">
    <location>
        <begin position="16"/>
        <end position="43"/>
    </location>
</feature>
<protein>
    <submittedName>
        <fullName evidence="2">Uncharacterized protein</fullName>
    </submittedName>
</protein>
<dbReference type="EMBL" id="PYDT01000004">
    <property type="protein sequence ID" value="THU63665.1"/>
    <property type="molecule type" value="Genomic_DNA"/>
</dbReference>
<gene>
    <name evidence="2" type="ORF">C4D60_Mb01t18210</name>
</gene>
<reference evidence="2 3" key="1">
    <citation type="journal article" date="2019" name="Nat. Plants">
        <title>Genome sequencing of Musa balbisiana reveals subgenome evolution and function divergence in polyploid bananas.</title>
        <authorList>
            <person name="Yao X."/>
        </authorList>
    </citation>
    <scope>NUCLEOTIDE SEQUENCE [LARGE SCALE GENOMIC DNA]</scope>
    <source>
        <strain evidence="3">cv. DH-PKW</strain>
        <tissue evidence="2">Leaves</tissue>
    </source>
</reference>
<evidence type="ECO:0000313" key="3">
    <source>
        <dbReference type="Proteomes" id="UP000317650"/>
    </source>
</evidence>
<sequence length="80" mass="9131">MAVRGEPRRGSSFREATTEARKGSEEAFERSFLRGSRRDSMSEKRRRRARRRISGSKGGRGAAAAAAEEEEEEEEEEKRQ</sequence>
<evidence type="ECO:0000256" key="1">
    <source>
        <dbReference type="SAM" id="MobiDB-lite"/>
    </source>
</evidence>
<proteinExistence type="predicted"/>
<comment type="caution">
    <text evidence="2">The sequence shown here is derived from an EMBL/GenBank/DDBJ whole genome shotgun (WGS) entry which is preliminary data.</text>
</comment>
<accession>A0A4S8JP14</accession>
<evidence type="ECO:0000313" key="2">
    <source>
        <dbReference type="EMBL" id="THU63665.1"/>
    </source>
</evidence>
<organism evidence="2 3">
    <name type="scientific">Musa balbisiana</name>
    <name type="common">Banana</name>
    <dbReference type="NCBI Taxonomy" id="52838"/>
    <lineage>
        <taxon>Eukaryota</taxon>
        <taxon>Viridiplantae</taxon>
        <taxon>Streptophyta</taxon>
        <taxon>Embryophyta</taxon>
        <taxon>Tracheophyta</taxon>
        <taxon>Spermatophyta</taxon>
        <taxon>Magnoliopsida</taxon>
        <taxon>Liliopsida</taxon>
        <taxon>Zingiberales</taxon>
        <taxon>Musaceae</taxon>
        <taxon>Musa</taxon>
    </lineage>
</organism>
<dbReference type="Proteomes" id="UP000317650">
    <property type="component" value="Chromosome 1"/>
</dbReference>
<name>A0A4S8JP14_MUSBA</name>
<keyword evidence="3" id="KW-1185">Reference proteome</keyword>
<feature type="compositionally biased region" description="Basic residues" evidence="1">
    <location>
        <begin position="44"/>
        <end position="54"/>
    </location>
</feature>
<dbReference type="AlphaFoldDB" id="A0A4S8JP14"/>
<feature type="region of interest" description="Disordered" evidence="1">
    <location>
        <begin position="1"/>
        <end position="80"/>
    </location>
</feature>
<feature type="compositionally biased region" description="Acidic residues" evidence="1">
    <location>
        <begin position="67"/>
        <end position="80"/>
    </location>
</feature>